<comment type="caution">
    <text evidence="1">The sequence shown here is derived from an EMBL/GenBank/DDBJ whole genome shotgun (WGS) entry which is preliminary data.</text>
</comment>
<protein>
    <submittedName>
        <fullName evidence="1">15188_t:CDS:1</fullName>
    </submittedName>
</protein>
<evidence type="ECO:0000313" key="1">
    <source>
        <dbReference type="EMBL" id="CAG8686286.1"/>
    </source>
</evidence>
<name>A0ACA9P186_9GLOM</name>
<accession>A0ACA9P186</accession>
<dbReference type="Proteomes" id="UP000789702">
    <property type="component" value="Unassembled WGS sequence"/>
</dbReference>
<sequence length="118" mass="13367">KIDVLIDNSVCSQLLFIGLTNAVGISNISNTKALSTYQIAMAWVANKQPLFYDQIPIFMYKYIKKVVNVNGDGKYRYRAVAVGLGRNENEPFYQSLFLANDDYDIILKEISWESSPCT</sequence>
<gene>
    <name evidence="1" type="ORF">DHETER_LOCUS10932</name>
</gene>
<evidence type="ECO:0000313" key="2">
    <source>
        <dbReference type="Proteomes" id="UP000789702"/>
    </source>
</evidence>
<feature type="non-terminal residue" evidence="1">
    <location>
        <position position="1"/>
    </location>
</feature>
<proteinExistence type="predicted"/>
<organism evidence="1 2">
    <name type="scientific">Dentiscutata heterogama</name>
    <dbReference type="NCBI Taxonomy" id="1316150"/>
    <lineage>
        <taxon>Eukaryota</taxon>
        <taxon>Fungi</taxon>
        <taxon>Fungi incertae sedis</taxon>
        <taxon>Mucoromycota</taxon>
        <taxon>Glomeromycotina</taxon>
        <taxon>Glomeromycetes</taxon>
        <taxon>Diversisporales</taxon>
        <taxon>Gigasporaceae</taxon>
        <taxon>Dentiscutata</taxon>
    </lineage>
</organism>
<dbReference type="EMBL" id="CAJVPU010022593">
    <property type="protein sequence ID" value="CAG8686286.1"/>
    <property type="molecule type" value="Genomic_DNA"/>
</dbReference>
<reference evidence="1" key="1">
    <citation type="submission" date="2021-06" db="EMBL/GenBank/DDBJ databases">
        <authorList>
            <person name="Kallberg Y."/>
            <person name="Tangrot J."/>
            <person name="Rosling A."/>
        </authorList>
    </citation>
    <scope>NUCLEOTIDE SEQUENCE</scope>
    <source>
        <strain evidence="1">IL203A</strain>
    </source>
</reference>
<keyword evidence="2" id="KW-1185">Reference proteome</keyword>
<feature type="non-terminal residue" evidence="1">
    <location>
        <position position="118"/>
    </location>
</feature>